<keyword evidence="1" id="KW-1133">Transmembrane helix</keyword>
<accession>A0A8R1EU42</accession>
<dbReference type="Proteomes" id="UP000005237">
    <property type="component" value="Unassembled WGS sequence"/>
</dbReference>
<keyword evidence="3" id="KW-1185">Reference proteome</keyword>
<sequence>MVHLSSGRLTSDANHNFLEMAALSLVGGIVSLFLGALVSLVFYVQNRAYKALILTKLRERSKEQVQRANRITFVRKYRSDEGGRIPENVFGGELSLHADLP</sequence>
<evidence type="ECO:0000256" key="1">
    <source>
        <dbReference type="SAM" id="Phobius"/>
    </source>
</evidence>
<proteinExistence type="predicted"/>
<keyword evidence="1" id="KW-0812">Transmembrane</keyword>
<organism evidence="2 3">
    <name type="scientific">Caenorhabditis japonica</name>
    <dbReference type="NCBI Taxonomy" id="281687"/>
    <lineage>
        <taxon>Eukaryota</taxon>
        <taxon>Metazoa</taxon>
        <taxon>Ecdysozoa</taxon>
        <taxon>Nematoda</taxon>
        <taxon>Chromadorea</taxon>
        <taxon>Rhabditida</taxon>
        <taxon>Rhabditina</taxon>
        <taxon>Rhabditomorpha</taxon>
        <taxon>Rhabditoidea</taxon>
        <taxon>Rhabditidae</taxon>
        <taxon>Peloderinae</taxon>
        <taxon>Caenorhabditis</taxon>
    </lineage>
</organism>
<dbReference type="EnsemblMetazoa" id="CJA41069.1">
    <property type="protein sequence ID" value="CJA41069.1"/>
    <property type="gene ID" value="WBGene00216917"/>
</dbReference>
<dbReference type="AlphaFoldDB" id="A0A8R1EU42"/>
<reference evidence="3" key="1">
    <citation type="submission" date="2010-08" db="EMBL/GenBank/DDBJ databases">
        <authorList>
            <consortium name="Caenorhabditis japonica Sequencing Consortium"/>
            <person name="Wilson R.K."/>
        </authorList>
    </citation>
    <scope>NUCLEOTIDE SEQUENCE [LARGE SCALE GENOMIC DNA]</scope>
    <source>
        <strain evidence="3">DF5081</strain>
    </source>
</reference>
<evidence type="ECO:0000313" key="2">
    <source>
        <dbReference type="EnsemblMetazoa" id="CJA41069.1"/>
    </source>
</evidence>
<protein>
    <submittedName>
        <fullName evidence="2">Uncharacterized protein</fullName>
    </submittedName>
</protein>
<keyword evidence="1" id="KW-0472">Membrane</keyword>
<feature type="transmembrane region" description="Helical" evidence="1">
    <location>
        <begin position="20"/>
        <end position="44"/>
    </location>
</feature>
<evidence type="ECO:0000313" key="3">
    <source>
        <dbReference type="Proteomes" id="UP000005237"/>
    </source>
</evidence>
<reference evidence="2" key="2">
    <citation type="submission" date="2022-06" db="UniProtKB">
        <authorList>
            <consortium name="EnsemblMetazoa"/>
        </authorList>
    </citation>
    <scope>IDENTIFICATION</scope>
    <source>
        <strain evidence="2">DF5081</strain>
    </source>
</reference>
<name>A0A8R1EU42_CAEJA</name>